<evidence type="ECO:0000256" key="1">
    <source>
        <dbReference type="ARBA" id="ARBA00001974"/>
    </source>
</evidence>
<dbReference type="SUPFAM" id="SSF56176">
    <property type="entry name" value="FAD-binding/transporter-associated domain-like"/>
    <property type="match status" value="1"/>
</dbReference>
<dbReference type="InterPro" id="IPR050432">
    <property type="entry name" value="FAD-linked_Oxidoreductases_BP"/>
</dbReference>
<gene>
    <name evidence="10" type="ORF">ACH5RR_041174</name>
</gene>
<sequence length="428" mass="47458">MVSNLVYPKTEEELRLAVANATNNKLNVKVVTKFSHIIPKLACPIATQTVQNAILISTEKYASTISVDAANMTVTADSRVSIRSLIDKVEEEELSLVTSPYWEGVTVGGIICTGAHGSSWWGNGGALHDHVIGISLIVPATASDGYAKIIRIQPQDPLLNAAKVSLGMLGVISKVTFSLEPAFKRSITYNFTSDDLIEEQVFDHAKKHEFGDIQWYPSRRTAVYRYDDRFPLSSPGDGVNDFLGFQSKAILVSQSIRSSEKSFENARNVNGKCTLASSFLGYKKLIANGLKDNLIFTGYPVVGRRGKMQPSGSSLYSSSIRIDQACSWDPRIKGPHWAKNRNVAFFDVQKKYPNFRKFVASKKQLDPQNLFPSDWSDQILFGRQVNKGDGCAIFSEDRHCSPGKGYFCLTGIVYREARVCRYSMSSVY</sequence>
<evidence type="ECO:0000256" key="7">
    <source>
        <dbReference type="ARBA" id="ARBA00023002"/>
    </source>
</evidence>
<dbReference type="PANTHER" id="PTHR13878">
    <property type="entry name" value="GULONOLACTONE OXIDASE"/>
    <property type="match status" value="1"/>
</dbReference>
<dbReference type="FunFam" id="3.30.465.10:FF:000033">
    <property type="entry name" value="L-gulonolactone oxidase 5"/>
    <property type="match status" value="1"/>
</dbReference>
<comment type="caution">
    <text evidence="10">The sequence shown here is derived from an EMBL/GenBank/DDBJ whole genome shotgun (WGS) entry which is preliminary data.</text>
</comment>
<evidence type="ECO:0000256" key="8">
    <source>
        <dbReference type="ARBA" id="ARBA00048083"/>
    </source>
</evidence>
<dbReference type="PANTHER" id="PTHR13878:SF125">
    <property type="entry name" value="L-GULONOLACTONE OXIDASE 3"/>
    <property type="match status" value="1"/>
</dbReference>
<dbReference type="GO" id="GO:0019853">
    <property type="term" value="P:L-ascorbic acid biosynthetic process"/>
    <property type="evidence" value="ECO:0007669"/>
    <property type="project" value="UniProtKB-KW"/>
</dbReference>
<organism evidence="10 11">
    <name type="scientific">Cinchona calisaya</name>
    <dbReference type="NCBI Taxonomy" id="153742"/>
    <lineage>
        <taxon>Eukaryota</taxon>
        <taxon>Viridiplantae</taxon>
        <taxon>Streptophyta</taxon>
        <taxon>Embryophyta</taxon>
        <taxon>Tracheophyta</taxon>
        <taxon>Spermatophyta</taxon>
        <taxon>Magnoliopsida</taxon>
        <taxon>eudicotyledons</taxon>
        <taxon>Gunneridae</taxon>
        <taxon>Pentapetalae</taxon>
        <taxon>asterids</taxon>
        <taxon>lamiids</taxon>
        <taxon>Gentianales</taxon>
        <taxon>Rubiaceae</taxon>
        <taxon>Cinchonoideae</taxon>
        <taxon>Cinchoneae</taxon>
        <taxon>Cinchona</taxon>
    </lineage>
</organism>
<dbReference type="Pfam" id="PF22906">
    <property type="entry name" value="GULLO2-like_3rd"/>
    <property type="match status" value="1"/>
</dbReference>
<dbReference type="EC" id="1.1.3.8" evidence="4"/>
<evidence type="ECO:0000259" key="9">
    <source>
        <dbReference type="PROSITE" id="PS51387"/>
    </source>
</evidence>
<name>A0ABD2XVW5_9GENT</name>
<dbReference type="InterPro" id="IPR006094">
    <property type="entry name" value="Oxid_FAD_bind_N"/>
</dbReference>
<dbReference type="EMBL" id="JBJUIK010000017">
    <property type="protein sequence ID" value="KAL3498442.1"/>
    <property type="molecule type" value="Genomic_DNA"/>
</dbReference>
<evidence type="ECO:0000256" key="2">
    <source>
        <dbReference type="ARBA" id="ARBA00005147"/>
    </source>
</evidence>
<reference evidence="10 11" key="1">
    <citation type="submission" date="2024-11" db="EMBL/GenBank/DDBJ databases">
        <title>A near-complete genome assembly of Cinchona calisaya.</title>
        <authorList>
            <person name="Lian D.C."/>
            <person name="Zhao X.W."/>
            <person name="Wei L."/>
        </authorList>
    </citation>
    <scope>NUCLEOTIDE SEQUENCE [LARGE SCALE GENOMIC DNA]</scope>
    <source>
        <tissue evidence="10">Nenye</tissue>
    </source>
</reference>
<dbReference type="Gene3D" id="3.30.465.10">
    <property type="match status" value="1"/>
</dbReference>
<dbReference type="Proteomes" id="UP001630127">
    <property type="component" value="Unassembled WGS sequence"/>
</dbReference>
<keyword evidence="6" id="KW-0732">Signal</keyword>
<evidence type="ECO:0000313" key="11">
    <source>
        <dbReference type="Proteomes" id="UP001630127"/>
    </source>
</evidence>
<dbReference type="InterPro" id="IPR055154">
    <property type="entry name" value="GULLO2-like_C"/>
</dbReference>
<dbReference type="InterPro" id="IPR016169">
    <property type="entry name" value="FAD-bd_PCMH_sub2"/>
</dbReference>
<dbReference type="InterPro" id="IPR036318">
    <property type="entry name" value="FAD-bd_PCMH-like_sf"/>
</dbReference>
<proteinExistence type="inferred from homology"/>
<dbReference type="PROSITE" id="PS51387">
    <property type="entry name" value="FAD_PCMH"/>
    <property type="match status" value="1"/>
</dbReference>
<evidence type="ECO:0000256" key="6">
    <source>
        <dbReference type="ARBA" id="ARBA00022729"/>
    </source>
</evidence>
<evidence type="ECO:0000313" key="10">
    <source>
        <dbReference type="EMBL" id="KAL3498442.1"/>
    </source>
</evidence>
<comment type="pathway">
    <text evidence="2">Cofactor biosynthesis; L-ascorbate biosynthesis.</text>
</comment>
<accession>A0ABD2XVW5</accession>
<protein>
    <recommendedName>
        <fullName evidence="4">L-gulonolactone oxidase</fullName>
        <ecNumber evidence="4">1.1.3.8</ecNumber>
    </recommendedName>
</protein>
<dbReference type="AlphaFoldDB" id="A0ABD2XVW5"/>
<keyword evidence="7" id="KW-0560">Oxidoreductase</keyword>
<dbReference type="Pfam" id="PF01565">
    <property type="entry name" value="FAD_binding_4"/>
    <property type="match status" value="1"/>
</dbReference>
<comment type="cofactor">
    <cofactor evidence="1">
        <name>FAD</name>
        <dbReference type="ChEBI" id="CHEBI:57692"/>
    </cofactor>
</comment>
<keyword evidence="11" id="KW-1185">Reference proteome</keyword>
<comment type="similarity">
    <text evidence="3">Belongs to the oxygen-dependent FAD-linked oxidoreductase family.</text>
</comment>
<dbReference type="InterPro" id="IPR007173">
    <property type="entry name" value="ALO_C"/>
</dbReference>
<comment type="catalytic activity">
    <reaction evidence="8">
        <text>L-gulono-1,4-lactone + O2 = L-ascorbate + H2O2 + H(+)</text>
        <dbReference type="Rhea" id="RHEA:32363"/>
        <dbReference type="ChEBI" id="CHEBI:15378"/>
        <dbReference type="ChEBI" id="CHEBI:15379"/>
        <dbReference type="ChEBI" id="CHEBI:16240"/>
        <dbReference type="ChEBI" id="CHEBI:17587"/>
        <dbReference type="ChEBI" id="CHEBI:38290"/>
        <dbReference type="EC" id="1.1.3.8"/>
    </reaction>
</comment>
<dbReference type="NCBIfam" id="TIGR01677">
    <property type="entry name" value="pln_FAD_oxido"/>
    <property type="match status" value="1"/>
</dbReference>
<dbReference type="InterPro" id="IPR016166">
    <property type="entry name" value="FAD-bd_PCMH"/>
</dbReference>
<dbReference type="Pfam" id="PF04030">
    <property type="entry name" value="ALO"/>
    <property type="match status" value="1"/>
</dbReference>
<keyword evidence="5" id="KW-0060">Ascorbate biosynthesis</keyword>
<dbReference type="InterPro" id="IPR010030">
    <property type="entry name" value="GULO_Plant"/>
</dbReference>
<evidence type="ECO:0000256" key="3">
    <source>
        <dbReference type="ARBA" id="ARBA00005466"/>
    </source>
</evidence>
<feature type="domain" description="FAD-binding PCMH-type" evidence="9">
    <location>
        <begin position="1"/>
        <end position="182"/>
    </location>
</feature>
<evidence type="ECO:0000256" key="5">
    <source>
        <dbReference type="ARBA" id="ARBA00022644"/>
    </source>
</evidence>
<evidence type="ECO:0000256" key="4">
    <source>
        <dbReference type="ARBA" id="ARBA00013121"/>
    </source>
</evidence>
<dbReference type="GO" id="GO:0050105">
    <property type="term" value="F:L-gulonolactone oxidase activity"/>
    <property type="evidence" value="ECO:0007669"/>
    <property type="project" value="UniProtKB-EC"/>
</dbReference>